<dbReference type="InterPro" id="IPR043129">
    <property type="entry name" value="ATPase_NBD"/>
</dbReference>
<evidence type="ECO:0000256" key="1">
    <source>
        <dbReference type="ARBA" id="ARBA00022679"/>
    </source>
</evidence>
<name>A0A381PWG0_9ZZZZ</name>
<evidence type="ECO:0008006" key="4">
    <source>
        <dbReference type="Google" id="ProtNLM"/>
    </source>
</evidence>
<dbReference type="GO" id="GO:0006096">
    <property type="term" value="P:glycolytic process"/>
    <property type="evidence" value="ECO:0007669"/>
    <property type="project" value="InterPro"/>
</dbReference>
<dbReference type="CDD" id="cd24008">
    <property type="entry name" value="ASKHA_NBD_GLK"/>
    <property type="match status" value="1"/>
</dbReference>
<dbReference type="Gene3D" id="3.30.420.40">
    <property type="match status" value="1"/>
</dbReference>
<dbReference type="GO" id="GO:0004340">
    <property type="term" value="F:glucokinase activity"/>
    <property type="evidence" value="ECO:0007669"/>
    <property type="project" value="InterPro"/>
</dbReference>
<dbReference type="AlphaFoldDB" id="A0A381PWG0"/>
<dbReference type="Pfam" id="PF02685">
    <property type="entry name" value="Glucokinase"/>
    <property type="match status" value="1"/>
</dbReference>
<evidence type="ECO:0000313" key="3">
    <source>
        <dbReference type="EMBL" id="SUZ71406.1"/>
    </source>
</evidence>
<dbReference type="PANTHER" id="PTHR47690:SF1">
    <property type="entry name" value="GLUCOKINASE"/>
    <property type="match status" value="1"/>
</dbReference>
<dbReference type="Gene3D" id="3.40.367.20">
    <property type="match status" value="1"/>
</dbReference>
<dbReference type="GO" id="GO:0005536">
    <property type="term" value="F:D-glucose binding"/>
    <property type="evidence" value="ECO:0007669"/>
    <property type="project" value="InterPro"/>
</dbReference>
<reference evidence="3" key="1">
    <citation type="submission" date="2018-05" db="EMBL/GenBank/DDBJ databases">
        <authorList>
            <person name="Lanie J.A."/>
            <person name="Ng W.-L."/>
            <person name="Kazmierczak K.M."/>
            <person name="Andrzejewski T.M."/>
            <person name="Davidsen T.M."/>
            <person name="Wayne K.J."/>
            <person name="Tettelin H."/>
            <person name="Glass J.I."/>
            <person name="Rusch D."/>
            <person name="Podicherti R."/>
            <person name="Tsui H.-C.T."/>
            <person name="Winkler M.E."/>
        </authorList>
    </citation>
    <scope>NUCLEOTIDE SEQUENCE</scope>
</reference>
<keyword evidence="1" id="KW-0808">Transferase</keyword>
<sequence>MLVADIGGTRARFALYDQGHAVILREFPTAELDGASAATVVARALELMGIRDVAAICFAVAGPVIDGRVSMTNVNLNFDELEISNELGLPVAVINDLVALGHALNADPDRAVETIGGPSAIRSDETRAIVCAGTGLGMAILPSLANGHGVVPSEGGHARVTTIDAYERELVDAAEQELDVRAITWEHFLSGPGLVNLYRAVAALWGTKPELLGPNEISELGISIIDPVCHRTLETFCAFLGTACGSLALTVHAFGGVYVGGTVVAAVAPMLEDSSFRRRFVDIGIQAEVLQSVPTVLFAEDSLGLRGAAKYAMRVFSSV</sequence>
<protein>
    <recommendedName>
        <fullName evidence="4">Glucokinase</fullName>
    </recommendedName>
</protein>
<proteinExistence type="predicted"/>
<dbReference type="InterPro" id="IPR050201">
    <property type="entry name" value="Bacterial_glucokinase"/>
</dbReference>
<gene>
    <name evidence="3" type="ORF">METZ01_LOCUS24260</name>
</gene>
<organism evidence="3">
    <name type="scientific">marine metagenome</name>
    <dbReference type="NCBI Taxonomy" id="408172"/>
    <lineage>
        <taxon>unclassified sequences</taxon>
        <taxon>metagenomes</taxon>
        <taxon>ecological metagenomes</taxon>
    </lineage>
</organism>
<accession>A0A381PWG0</accession>
<dbReference type="EMBL" id="UINC01001120">
    <property type="protein sequence ID" value="SUZ71406.1"/>
    <property type="molecule type" value="Genomic_DNA"/>
</dbReference>
<dbReference type="GO" id="GO:0005524">
    <property type="term" value="F:ATP binding"/>
    <property type="evidence" value="ECO:0007669"/>
    <property type="project" value="InterPro"/>
</dbReference>
<dbReference type="PANTHER" id="PTHR47690">
    <property type="entry name" value="GLUCOKINASE"/>
    <property type="match status" value="1"/>
</dbReference>
<keyword evidence="2" id="KW-0418">Kinase</keyword>
<dbReference type="SUPFAM" id="SSF53067">
    <property type="entry name" value="Actin-like ATPase domain"/>
    <property type="match status" value="1"/>
</dbReference>
<evidence type="ECO:0000256" key="2">
    <source>
        <dbReference type="ARBA" id="ARBA00022777"/>
    </source>
</evidence>
<dbReference type="InterPro" id="IPR003836">
    <property type="entry name" value="Glucokinase"/>
</dbReference>
<dbReference type="GO" id="GO:0005829">
    <property type="term" value="C:cytosol"/>
    <property type="evidence" value="ECO:0007669"/>
    <property type="project" value="TreeGrafter"/>
</dbReference>